<dbReference type="EMBL" id="JBJQND010000003">
    <property type="protein sequence ID" value="KAL3883040.1"/>
    <property type="molecule type" value="Genomic_DNA"/>
</dbReference>
<protein>
    <recommendedName>
        <fullName evidence="3">THAP-type domain-containing protein</fullName>
    </recommendedName>
</protein>
<accession>A0ABD3XAA8</accession>
<sequence length="93" mass="10809">MYMPIKLHPFPREMKDPEMRNKWISYISGTSPASKRPMGVLCKSDPNFKQQSTWNISNFQSGLDFDNAEKISMCQNHASPSDIHRDVEVQYLM</sequence>
<name>A0ABD3XAA8_SINWO</name>
<evidence type="ECO:0000313" key="2">
    <source>
        <dbReference type="Proteomes" id="UP001634394"/>
    </source>
</evidence>
<organism evidence="1 2">
    <name type="scientific">Sinanodonta woodiana</name>
    <name type="common">Chinese pond mussel</name>
    <name type="synonym">Anodonta woodiana</name>
    <dbReference type="NCBI Taxonomy" id="1069815"/>
    <lineage>
        <taxon>Eukaryota</taxon>
        <taxon>Metazoa</taxon>
        <taxon>Spiralia</taxon>
        <taxon>Lophotrochozoa</taxon>
        <taxon>Mollusca</taxon>
        <taxon>Bivalvia</taxon>
        <taxon>Autobranchia</taxon>
        <taxon>Heteroconchia</taxon>
        <taxon>Palaeoheterodonta</taxon>
        <taxon>Unionida</taxon>
        <taxon>Unionoidea</taxon>
        <taxon>Unionidae</taxon>
        <taxon>Unioninae</taxon>
        <taxon>Sinanodonta</taxon>
    </lineage>
</organism>
<evidence type="ECO:0008006" key="3">
    <source>
        <dbReference type="Google" id="ProtNLM"/>
    </source>
</evidence>
<dbReference type="AlphaFoldDB" id="A0ABD3XAA8"/>
<dbReference type="Proteomes" id="UP001634394">
    <property type="component" value="Unassembled WGS sequence"/>
</dbReference>
<gene>
    <name evidence="1" type="ORF">ACJMK2_029335</name>
</gene>
<keyword evidence="2" id="KW-1185">Reference proteome</keyword>
<evidence type="ECO:0000313" key="1">
    <source>
        <dbReference type="EMBL" id="KAL3883040.1"/>
    </source>
</evidence>
<comment type="caution">
    <text evidence="1">The sequence shown here is derived from an EMBL/GenBank/DDBJ whole genome shotgun (WGS) entry which is preliminary data.</text>
</comment>
<proteinExistence type="predicted"/>
<reference evidence="1 2" key="1">
    <citation type="submission" date="2024-11" db="EMBL/GenBank/DDBJ databases">
        <title>Chromosome-level genome assembly of the freshwater bivalve Anodonta woodiana.</title>
        <authorList>
            <person name="Chen X."/>
        </authorList>
    </citation>
    <scope>NUCLEOTIDE SEQUENCE [LARGE SCALE GENOMIC DNA]</scope>
    <source>
        <strain evidence="1">MN2024</strain>
        <tissue evidence="1">Gills</tissue>
    </source>
</reference>